<dbReference type="AlphaFoldDB" id="A0AAF0F7Y8"/>
<evidence type="ECO:0000259" key="2">
    <source>
        <dbReference type="Pfam" id="PF08719"/>
    </source>
</evidence>
<feature type="region of interest" description="Disordered" evidence="1">
    <location>
        <begin position="1"/>
        <end position="67"/>
    </location>
</feature>
<gene>
    <name evidence="3" type="ORF">MJAP1_002919</name>
</gene>
<feature type="compositionally biased region" description="Low complexity" evidence="1">
    <location>
        <begin position="44"/>
        <end position="58"/>
    </location>
</feature>
<evidence type="ECO:0000256" key="1">
    <source>
        <dbReference type="SAM" id="MobiDB-lite"/>
    </source>
</evidence>
<dbReference type="SUPFAM" id="SSF143990">
    <property type="entry name" value="YbiA-like"/>
    <property type="match status" value="1"/>
</dbReference>
<evidence type="ECO:0000313" key="4">
    <source>
        <dbReference type="Proteomes" id="UP001217754"/>
    </source>
</evidence>
<accession>A0AAF0F7Y8</accession>
<dbReference type="CDD" id="cd15457">
    <property type="entry name" value="NADAR"/>
    <property type="match status" value="1"/>
</dbReference>
<dbReference type="InterPro" id="IPR012816">
    <property type="entry name" value="NADAR"/>
</dbReference>
<dbReference type="NCBIfam" id="TIGR02464">
    <property type="entry name" value="ribofla_fusion"/>
    <property type="match status" value="1"/>
</dbReference>
<reference evidence="3" key="1">
    <citation type="submission" date="2023-03" db="EMBL/GenBank/DDBJ databases">
        <title>Mating type loci evolution in Malassezia.</title>
        <authorList>
            <person name="Coelho M.A."/>
        </authorList>
    </citation>
    <scope>NUCLEOTIDE SEQUENCE</scope>
    <source>
        <strain evidence="3">CBS 9431</strain>
    </source>
</reference>
<dbReference type="InterPro" id="IPR037238">
    <property type="entry name" value="YbiA-like_sf"/>
</dbReference>
<dbReference type="Proteomes" id="UP001217754">
    <property type="component" value="Chromosome 5"/>
</dbReference>
<evidence type="ECO:0000313" key="3">
    <source>
        <dbReference type="EMBL" id="WFD39937.1"/>
    </source>
</evidence>
<feature type="domain" description="NADAR" evidence="2">
    <location>
        <begin position="78"/>
        <end position="224"/>
    </location>
</feature>
<dbReference type="Gene3D" id="1.10.357.40">
    <property type="entry name" value="YbiA-like"/>
    <property type="match status" value="1"/>
</dbReference>
<dbReference type="EMBL" id="CP119962">
    <property type="protein sequence ID" value="WFD39937.1"/>
    <property type="molecule type" value="Genomic_DNA"/>
</dbReference>
<dbReference type="GeneID" id="85226570"/>
<dbReference type="Pfam" id="PF08719">
    <property type="entry name" value="NADAR"/>
    <property type="match status" value="1"/>
</dbReference>
<sequence>MQKFISKFQSRRASRVEPIDVPAADAKAPQEEPQATLAPPVLLSPAESEAPTSASTSPQTGDLLPFRRNSEPENKIEFFAKDSPYFWLSNSANYPVVMDGVRYPTAEHLFQAQKFSEHRPDLAVKVRKTSNALDAIHIARAHAKDVRSDWIKGGANVQAMRMVLLTKFTQYSELRIALLETGDAEIVHASPNDAFWGSAASANAIGRGRNMLGRTLMQTRELLRVAAGVGVGSGSRTV</sequence>
<keyword evidence="4" id="KW-1185">Reference proteome</keyword>
<protein>
    <recommendedName>
        <fullName evidence="2">NADAR domain-containing protein</fullName>
    </recommendedName>
</protein>
<name>A0AAF0F7Y8_9BASI</name>
<dbReference type="RefSeq" id="XP_060122834.1">
    <property type="nucleotide sequence ID" value="XM_060266851.1"/>
</dbReference>
<organism evidence="3 4">
    <name type="scientific">Malassezia japonica</name>
    <dbReference type="NCBI Taxonomy" id="223818"/>
    <lineage>
        <taxon>Eukaryota</taxon>
        <taxon>Fungi</taxon>
        <taxon>Dikarya</taxon>
        <taxon>Basidiomycota</taxon>
        <taxon>Ustilaginomycotina</taxon>
        <taxon>Malasseziomycetes</taxon>
        <taxon>Malasseziales</taxon>
        <taxon>Malasseziaceae</taxon>
        <taxon>Malassezia</taxon>
    </lineage>
</organism>
<proteinExistence type="predicted"/>